<name>A0A6A5CDH2_NAEFO</name>
<dbReference type="SUPFAM" id="SSF50985">
    <property type="entry name" value="RCC1/BLIP-II"/>
    <property type="match status" value="1"/>
</dbReference>
<dbReference type="InterPro" id="IPR009091">
    <property type="entry name" value="RCC1/BLIP-II"/>
</dbReference>
<organism evidence="1 2">
    <name type="scientific">Naegleria fowleri</name>
    <name type="common">Brain eating amoeba</name>
    <dbReference type="NCBI Taxonomy" id="5763"/>
    <lineage>
        <taxon>Eukaryota</taxon>
        <taxon>Discoba</taxon>
        <taxon>Heterolobosea</taxon>
        <taxon>Tetramitia</taxon>
        <taxon>Eutetramitia</taxon>
        <taxon>Vahlkampfiidae</taxon>
        <taxon>Naegleria</taxon>
    </lineage>
</organism>
<evidence type="ECO:0000313" key="1">
    <source>
        <dbReference type="EMBL" id="KAF0983349.1"/>
    </source>
</evidence>
<dbReference type="RefSeq" id="XP_044568062.1">
    <property type="nucleotide sequence ID" value="XM_044700710.1"/>
</dbReference>
<evidence type="ECO:0000313" key="2">
    <source>
        <dbReference type="Proteomes" id="UP000444721"/>
    </source>
</evidence>
<dbReference type="GeneID" id="68117629"/>
<proteinExistence type="predicted"/>
<sequence>MKKLKQVIRKKVNLFKDQEISESACLLRNDANPTMALDQQQRILFHEMIVQNPNNHNSTQESDHHHGLDQIRNVPTTSLHSKMFFQDLTQPDCASLSLKVDITKSGKTMMGSIKQVMTRPNDRTLYAITDCGHLYEAQFSEKEAKFEIIAPFDGSTSLKAIQLACYTEAMLLIVYDSIKGQYYIYGIGNNGYFRMSHFLGSGYVCNSFELMFDPYHQLHSKPKSPPKINHVGCCYSFSICVINGHDVHITGQNWMNTSQVNLISGYHCWRNVAQSFKKKIVKMEYGDFHVVLLHEDCSVSVGGSNSSGQLANAGVEAPFTTLNLHEFAFNNIFSGSNSVLWVKNVTNTSKAIYLTGSCNEQLTSNLVLEQVKSMRKVRAIHHKHIQFTDNMSDVFDVQYTRDFMLLRHLEFPYLLFVIGSTYYGGQTYNAQCVDLRCIIPFENYSRGGISDNFYRDVVQVRIVNIGYVVYCDFTAYYNQKMVTRLFKSTDYSEPNNHLLLDISVACKH</sequence>
<protein>
    <submittedName>
        <fullName evidence="1">Uncharacterized protein</fullName>
    </submittedName>
</protein>
<reference evidence="1 2" key="1">
    <citation type="journal article" date="2019" name="Sci. Rep.">
        <title>Nanopore sequencing improves the draft genome of the human pathogenic amoeba Naegleria fowleri.</title>
        <authorList>
            <person name="Liechti N."/>
            <person name="Schurch N."/>
            <person name="Bruggmann R."/>
            <person name="Wittwer M."/>
        </authorList>
    </citation>
    <scope>NUCLEOTIDE SEQUENCE [LARGE SCALE GENOMIC DNA]</scope>
    <source>
        <strain evidence="1 2">ATCC 30894</strain>
    </source>
</reference>
<dbReference type="OrthoDB" id="10375822at2759"/>
<keyword evidence="2" id="KW-1185">Reference proteome</keyword>
<dbReference type="Proteomes" id="UP000444721">
    <property type="component" value="Unassembled WGS sequence"/>
</dbReference>
<dbReference type="VEuPathDB" id="AmoebaDB:FDP41_010414"/>
<accession>A0A6A5CDH2</accession>
<gene>
    <name evidence="1" type="ORF">FDP41_010414</name>
</gene>
<dbReference type="AlphaFoldDB" id="A0A6A5CDH2"/>
<comment type="caution">
    <text evidence="1">The sequence shown here is derived from an EMBL/GenBank/DDBJ whole genome shotgun (WGS) entry which is preliminary data.</text>
</comment>
<dbReference type="Gene3D" id="2.130.10.30">
    <property type="entry name" value="Regulator of chromosome condensation 1/beta-lactamase-inhibitor protein II"/>
    <property type="match status" value="1"/>
</dbReference>
<dbReference type="VEuPathDB" id="AmoebaDB:NF0067770"/>
<dbReference type="EMBL" id="VFQX01000006">
    <property type="protein sequence ID" value="KAF0983349.1"/>
    <property type="molecule type" value="Genomic_DNA"/>
</dbReference>
<dbReference type="VEuPathDB" id="AmoebaDB:NfTy_011990"/>